<reference evidence="14" key="1">
    <citation type="submission" date="2022-12" db="EMBL/GenBank/DDBJ databases">
        <title>Chromosome-level genome assembly of the bean flower thrips Megalurothrips usitatus.</title>
        <authorList>
            <person name="Ma L."/>
            <person name="Liu Q."/>
            <person name="Li H."/>
            <person name="Cai W."/>
        </authorList>
    </citation>
    <scope>NUCLEOTIDE SEQUENCE</scope>
    <source>
        <strain evidence="14">Cailab_2022a</strain>
    </source>
</reference>
<evidence type="ECO:0000256" key="11">
    <source>
        <dbReference type="ARBA" id="ARBA00065134"/>
    </source>
</evidence>
<dbReference type="GO" id="GO:0005634">
    <property type="term" value="C:nucleus"/>
    <property type="evidence" value="ECO:0007669"/>
    <property type="project" value="UniProtKB-SubCell"/>
</dbReference>
<keyword evidence="5 12" id="KW-0489">Methyltransferase</keyword>
<dbReference type="Proteomes" id="UP001075354">
    <property type="component" value="Chromosome 14"/>
</dbReference>
<sequence>MVDREENPLIGHSARTLSEEDRQKLQKQDSRLVSSFQAQQLEKNAKKHWDLFYKRNETRFFKDRHWTTREFFELVGSTDERRTLLEVGCGVGNLIYPLIEEGMNFFVYACDLSPRAVDFVKSNANYDEAKMKAFQCDITTEDIFSDIPPGSVDIVTLIFVLSAIHPDKFLVTLKNIISILKPGGLLLLRDYGLFDMAQLRFKAGNKIADNFYVRQDGTRSYFFSEEFLEELLILAGYEVVENAYVQRKTINIKEDIDADRVFIQGKYRKPV</sequence>
<evidence type="ECO:0000256" key="2">
    <source>
        <dbReference type="ARBA" id="ARBA00004496"/>
    </source>
</evidence>
<feature type="region of interest" description="Disordered" evidence="13">
    <location>
        <begin position="1"/>
        <end position="22"/>
    </location>
</feature>
<dbReference type="InterPro" id="IPR029063">
    <property type="entry name" value="SAM-dependent_MTases_sf"/>
</dbReference>
<dbReference type="EMBL" id="JAPTSV010000014">
    <property type="protein sequence ID" value="KAJ1520555.1"/>
    <property type="molecule type" value="Genomic_DNA"/>
</dbReference>
<dbReference type="GO" id="GO:0052735">
    <property type="term" value="F:tRNA (cytidine-3-)-methyltransferase activity"/>
    <property type="evidence" value="ECO:0007669"/>
    <property type="project" value="UniProtKB-ARBA"/>
</dbReference>
<dbReference type="EC" id="2.1.1.-" evidence="12"/>
<evidence type="ECO:0000256" key="13">
    <source>
        <dbReference type="SAM" id="MobiDB-lite"/>
    </source>
</evidence>
<dbReference type="PIRSF" id="PIRSF037755">
    <property type="entry name" value="Mettl2_prd"/>
    <property type="match status" value="1"/>
</dbReference>
<comment type="catalytic activity">
    <reaction evidence="9">
        <text>cytidine(32) in tRNA(Ser) + S-adenosyl-L-methionine = N(3)-methylcytidine(32) in tRNA(Ser) + S-adenosyl-L-homocysteine + H(+)</text>
        <dbReference type="Rhea" id="RHEA:50956"/>
        <dbReference type="Rhea" id="RHEA-COMP:12849"/>
        <dbReference type="Rhea" id="RHEA-COMP:12851"/>
        <dbReference type="ChEBI" id="CHEBI:15378"/>
        <dbReference type="ChEBI" id="CHEBI:57856"/>
        <dbReference type="ChEBI" id="CHEBI:59789"/>
        <dbReference type="ChEBI" id="CHEBI:74894"/>
        <dbReference type="ChEBI" id="CHEBI:82748"/>
    </reaction>
    <physiologicalReaction direction="left-to-right" evidence="9">
        <dbReference type="Rhea" id="RHEA:50957"/>
    </physiologicalReaction>
</comment>
<keyword evidence="7" id="KW-0819">tRNA processing</keyword>
<organism evidence="14 15">
    <name type="scientific">Megalurothrips usitatus</name>
    <name type="common">bean blossom thrips</name>
    <dbReference type="NCBI Taxonomy" id="439358"/>
    <lineage>
        <taxon>Eukaryota</taxon>
        <taxon>Metazoa</taxon>
        <taxon>Ecdysozoa</taxon>
        <taxon>Arthropoda</taxon>
        <taxon>Hexapoda</taxon>
        <taxon>Insecta</taxon>
        <taxon>Pterygota</taxon>
        <taxon>Neoptera</taxon>
        <taxon>Paraneoptera</taxon>
        <taxon>Thysanoptera</taxon>
        <taxon>Terebrantia</taxon>
        <taxon>Thripoidea</taxon>
        <taxon>Thripidae</taxon>
        <taxon>Megalurothrips</taxon>
    </lineage>
</organism>
<proteinExistence type="inferred from homology"/>
<evidence type="ECO:0000256" key="8">
    <source>
        <dbReference type="ARBA" id="ARBA00023242"/>
    </source>
</evidence>
<dbReference type="SUPFAM" id="SSF53335">
    <property type="entry name" value="S-adenosyl-L-methionine-dependent methyltransferases"/>
    <property type="match status" value="1"/>
</dbReference>
<gene>
    <name evidence="14" type="ORF">ONE63_003671</name>
</gene>
<evidence type="ECO:0000256" key="12">
    <source>
        <dbReference type="PIRNR" id="PIRNR037755"/>
    </source>
</evidence>
<evidence type="ECO:0000256" key="4">
    <source>
        <dbReference type="ARBA" id="ARBA00022490"/>
    </source>
</evidence>
<name>A0AAV7X3Q2_9NEOP</name>
<comment type="subcellular location">
    <subcellularLocation>
        <location evidence="2">Cytoplasm</location>
    </subcellularLocation>
    <subcellularLocation>
        <location evidence="1">Nucleus</location>
    </subcellularLocation>
</comment>
<evidence type="ECO:0000256" key="5">
    <source>
        <dbReference type="ARBA" id="ARBA00022603"/>
    </source>
</evidence>
<keyword evidence="15" id="KW-1185">Reference proteome</keyword>
<keyword evidence="4" id="KW-0963">Cytoplasm</keyword>
<evidence type="ECO:0000256" key="9">
    <source>
        <dbReference type="ARBA" id="ARBA00050646"/>
    </source>
</evidence>
<dbReference type="PANTHER" id="PTHR22809:SF5">
    <property type="entry name" value="TRNA N(3)-METHYLCYTIDINE METHYLTRANSFERASE METTL6"/>
    <property type="match status" value="1"/>
</dbReference>
<evidence type="ECO:0000313" key="15">
    <source>
        <dbReference type="Proteomes" id="UP001075354"/>
    </source>
</evidence>
<evidence type="ECO:0000256" key="1">
    <source>
        <dbReference type="ARBA" id="ARBA00004123"/>
    </source>
</evidence>
<dbReference type="CDD" id="cd02440">
    <property type="entry name" value="AdoMet_MTases"/>
    <property type="match status" value="1"/>
</dbReference>
<comment type="similarity">
    <text evidence="3 12">Belongs to the methyltransferase superfamily. METL family.</text>
</comment>
<dbReference type="PANTHER" id="PTHR22809">
    <property type="entry name" value="METHYLTRANSFERASE-RELATED"/>
    <property type="match status" value="1"/>
</dbReference>
<evidence type="ECO:0000256" key="10">
    <source>
        <dbReference type="ARBA" id="ARBA00058280"/>
    </source>
</evidence>
<evidence type="ECO:0000313" key="14">
    <source>
        <dbReference type="EMBL" id="KAJ1520555.1"/>
    </source>
</evidence>
<keyword evidence="8" id="KW-0539">Nucleus</keyword>
<dbReference type="Pfam" id="PF13489">
    <property type="entry name" value="Methyltransf_23"/>
    <property type="match status" value="1"/>
</dbReference>
<evidence type="ECO:0000256" key="7">
    <source>
        <dbReference type="ARBA" id="ARBA00022694"/>
    </source>
</evidence>
<dbReference type="Gene3D" id="3.40.50.150">
    <property type="entry name" value="Vaccinia Virus protein VP39"/>
    <property type="match status" value="1"/>
</dbReference>
<comment type="function">
    <text evidence="10">S-adenosyl-L-methionine-dependent methyltransferase that mediates N(3)-methylcytidine modification of residue 32 of the tRNA anticodon loop of tRNA(Ser), including tRNA(Ser)(UGA) and tRNA(Ser)(GCU). Interaction with SARS1/SerRS is required for N(3)-methylcytidine methylation.</text>
</comment>
<dbReference type="AlphaFoldDB" id="A0AAV7X3Q2"/>
<dbReference type="GO" id="GO:0005737">
    <property type="term" value="C:cytoplasm"/>
    <property type="evidence" value="ECO:0007669"/>
    <property type="project" value="UniProtKB-SubCell"/>
</dbReference>
<keyword evidence="6 12" id="KW-0808">Transferase</keyword>
<dbReference type="GO" id="GO:0030488">
    <property type="term" value="P:tRNA methylation"/>
    <property type="evidence" value="ECO:0007669"/>
    <property type="project" value="UniProtKB-ARBA"/>
</dbReference>
<comment type="caution">
    <text evidence="14">The sequence shown here is derived from an EMBL/GenBank/DDBJ whole genome shotgun (WGS) entry which is preliminary data.</text>
</comment>
<dbReference type="FunFam" id="3.40.50.150:FF:000279">
    <property type="entry name" value="Methyltransferase-like protein"/>
    <property type="match status" value="1"/>
</dbReference>
<accession>A0AAV7X3Q2</accession>
<comment type="subunit">
    <text evidence="11">Monomer. Interacts with SARS1/SerRS; interaction is mediated via tRNA(Ser) and is required for N(3)-methylcytidine methylation.</text>
</comment>
<evidence type="ECO:0000256" key="3">
    <source>
        <dbReference type="ARBA" id="ARBA00009725"/>
    </source>
</evidence>
<evidence type="ECO:0000256" key="6">
    <source>
        <dbReference type="ARBA" id="ARBA00022679"/>
    </source>
</evidence>
<protein>
    <recommendedName>
        <fullName evidence="12">tRNA N(3)-methylcytidine methyltransferase</fullName>
        <ecNumber evidence="12">2.1.1.-</ecNumber>
    </recommendedName>
</protein>
<dbReference type="InterPro" id="IPR026113">
    <property type="entry name" value="METTL2/6/8-like"/>
</dbReference>